<dbReference type="GO" id="GO:0003677">
    <property type="term" value="F:DNA binding"/>
    <property type="evidence" value="ECO:0007669"/>
    <property type="project" value="UniProtKB-KW"/>
</dbReference>
<evidence type="ECO:0000313" key="6">
    <source>
        <dbReference type="EMBL" id="SIT48054.1"/>
    </source>
</evidence>
<dbReference type="SMART" id="SM01134">
    <property type="entry name" value="DeoRC"/>
    <property type="match status" value="1"/>
</dbReference>
<evidence type="ECO:0000256" key="2">
    <source>
        <dbReference type="ARBA" id="ARBA00023015"/>
    </source>
</evidence>
<keyword evidence="4" id="KW-0804">Transcription</keyword>
<dbReference type="Pfam" id="PF00455">
    <property type="entry name" value="DeoRC"/>
    <property type="match status" value="1"/>
</dbReference>
<dbReference type="SUPFAM" id="SSF46785">
    <property type="entry name" value="Winged helix' DNA-binding domain"/>
    <property type="match status" value="1"/>
</dbReference>
<dbReference type="PROSITE" id="PS00894">
    <property type="entry name" value="HTH_DEOR_1"/>
    <property type="match status" value="1"/>
</dbReference>
<sequence>MQNQEKSCILTQAPISGSVPAIQANPMLTSQRKKLILDALKRDGQVLAKPLSKSFGVSEDTVRRDLRELAAEGKLQRVHGGALPSSPAVADLAKRWSIGSEAKAAIGRAAAQMIAPGQIAIVDGGTTAIQLARHLPIDLRATIVTHSPSIAVELAEHEALEVVLIGGRLFRHSMVTVGAAAIDALSHIRADLYFMGVTGVHPDAGLSTGDLEEAYIKRALAAHAAETVVLASSEKLNAASAYKIADIDAASTIVVEKGTPHEATAPFGALGVTIVRA</sequence>
<comment type="caution">
    <text evidence="6">The sequence shown here is derived from an EMBL/GenBank/DDBJ whole genome shotgun (WGS) entry which is preliminary data.</text>
</comment>
<organism evidence="6 7">
    <name type="scientific">Paraburkholderia piptadeniae</name>
    <dbReference type="NCBI Taxonomy" id="1701573"/>
    <lineage>
        <taxon>Bacteria</taxon>
        <taxon>Pseudomonadati</taxon>
        <taxon>Pseudomonadota</taxon>
        <taxon>Betaproteobacteria</taxon>
        <taxon>Burkholderiales</taxon>
        <taxon>Burkholderiaceae</taxon>
        <taxon>Paraburkholderia</taxon>
    </lineage>
</organism>
<keyword evidence="7" id="KW-1185">Reference proteome</keyword>
<dbReference type="SUPFAM" id="SSF100950">
    <property type="entry name" value="NagB/RpiA/CoA transferase-like"/>
    <property type="match status" value="1"/>
</dbReference>
<dbReference type="PANTHER" id="PTHR30363">
    <property type="entry name" value="HTH-TYPE TRANSCRIPTIONAL REGULATOR SRLR-RELATED"/>
    <property type="match status" value="1"/>
</dbReference>
<dbReference type="EMBL" id="CYGY02000062">
    <property type="protein sequence ID" value="SIT48054.1"/>
    <property type="molecule type" value="Genomic_DNA"/>
</dbReference>
<accession>A0A1N7SL79</accession>
<keyword evidence="2" id="KW-0805">Transcription regulation</keyword>
<dbReference type="InterPro" id="IPR050313">
    <property type="entry name" value="Carb_Metab_HTH_regulators"/>
</dbReference>
<feature type="domain" description="HTH deoR-type" evidence="5">
    <location>
        <begin position="29"/>
        <end position="84"/>
    </location>
</feature>
<evidence type="ECO:0000259" key="5">
    <source>
        <dbReference type="PROSITE" id="PS51000"/>
    </source>
</evidence>
<dbReference type="PROSITE" id="PS51000">
    <property type="entry name" value="HTH_DEOR_2"/>
    <property type="match status" value="1"/>
</dbReference>
<dbReference type="Pfam" id="PF08220">
    <property type="entry name" value="HTH_DeoR"/>
    <property type="match status" value="1"/>
</dbReference>
<dbReference type="Proteomes" id="UP000195569">
    <property type="component" value="Unassembled WGS sequence"/>
</dbReference>
<dbReference type="Gene3D" id="1.10.10.10">
    <property type="entry name" value="Winged helix-like DNA-binding domain superfamily/Winged helix DNA-binding domain"/>
    <property type="match status" value="1"/>
</dbReference>
<gene>
    <name evidence="6" type="ORF">BN2476_620037</name>
</gene>
<dbReference type="PRINTS" id="PR00037">
    <property type="entry name" value="HTHLACR"/>
</dbReference>
<dbReference type="InterPro" id="IPR037171">
    <property type="entry name" value="NagB/RpiA_transferase-like"/>
</dbReference>
<dbReference type="InterPro" id="IPR014036">
    <property type="entry name" value="DeoR-like_C"/>
</dbReference>
<name>A0A1N7SL79_9BURK</name>
<dbReference type="InterPro" id="IPR036390">
    <property type="entry name" value="WH_DNA-bd_sf"/>
</dbReference>
<dbReference type="Gene3D" id="3.40.50.1360">
    <property type="match status" value="1"/>
</dbReference>
<evidence type="ECO:0000256" key="4">
    <source>
        <dbReference type="ARBA" id="ARBA00023163"/>
    </source>
</evidence>
<protein>
    <submittedName>
        <fullName evidence="6">Transcriptional regulator of sugar metabolism</fullName>
    </submittedName>
</protein>
<evidence type="ECO:0000313" key="7">
    <source>
        <dbReference type="Proteomes" id="UP000195569"/>
    </source>
</evidence>
<keyword evidence="3" id="KW-0238">DNA-binding</keyword>
<dbReference type="GO" id="GO:0003700">
    <property type="term" value="F:DNA-binding transcription factor activity"/>
    <property type="evidence" value="ECO:0007669"/>
    <property type="project" value="InterPro"/>
</dbReference>
<dbReference type="SMART" id="SM00420">
    <property type="entry name" value="HTH_DEOR"/>
    <property type="match status" value="1"/>
</dbReference>
<dbReference type="PANTHER" id="PTHR30363:SF4">
    <property type="entry name" value="GLYCEROL-3-PHOSPHATE REGULON REPRESSOR"/>
    <property type="match status" value="1"/>
</dbReference>
<reference evidence="6" key="1">
    <citation type="submission" date="2016-12" db="EMBL/GenBank/DDBJ databases">
        <authorList>
            <person name="Moulin L."/>
        </authorList>
    </citation>
    <scope>NUCLEOTIDE SEQUENCE [LARGE SCALE GENOMIC DNA]</scope>
    <source>
        <strain evidence="6">STM 7183</strain>
    </source>
</reference>
<evidence type="ECO:0000256" key="1">
    <source>
        <dbReference type="ARBA" id="ARBA00022491"/>
    </source>
</evidence>
<keyword evidence="1" id="KW-0678">Repressor</keyword>
<dbReference type="InterPro" id="IPR018356">
    <property type="entry name" value="Tscrpt_reg_HTH_DeoR_CS"/>
</dbReference>
<dbReference type="InterPro" id="IPR001034">
    <property type="entry name" value="DeoR_HTH"/>
</dbReference>
<dbReference type="AlphaFoldDB" id="A0A1N7SL79"/>
<evidence type="ECO:0000256" key="3">
    <source>
        <dbReference type="ARBA" id="ARBA00023125"/>
    </source>
</evidence>
<proteinExistence type="predicted"/>
<dbReference type="InterPro" id="IPR036388">
    <property type="entry name" value="WH-like_DNA-bd_sf"/>
</dbReference>